<keyword evidence="6" id="KW-0732">Signal</keyword>
<protein>
    <recommendedName>
        <fullName evidence="7">2OGFeDO JBP1/TET oxygenase domain-containing protein</fullName>
    </recommendedName>
</protein>
<evidence type="ECO:0000313" key="8">
    <source>
        <dbReference type="EMBL" id="KIK79395.1"/>
    </source>
</evidence>
<evidence type="ECO:0000256" key="1">
    <source>
        <dbReference type="ARBA" id="ARBA00001954"/>
    </source>
</evidence>
<evidence type="ECO:0000256" key="3">
    <source>
        <dbReference type="ARBA" id="ARBA00022964"/>
    </source>
</evidence>
<evidence type="ECO:0000313" key="9">
    <source>
        <dbReference type="Proteomes" id="UP000054538"/>
    </source>
</evidence>
<dbReference type="Pfam" id="PF12851">
    <property type="entry name" value="Tet_JBP"/>
    <property type="match status" value="1"/>
</dbReference>
<reference evidence="9" key="2">
    <citation type="submission" date="2015-01" db="EMBL/GenBank/DDBJ databases">
        <title>Evolutionary Origins and Diversification of the Mycorrhizal Mutualists.</title>
        <authorList>
            <consortium name="DOE Joint Genome Institute"/>
            <consortium name="Mycorrhizal Genomics Consortium"/>
            <person name="Kohler A."/>
            <person name="Kuo A."/>
            <person name="Nagy L.G."/>
            <person name="Floudas D."/>
            <person name="Copeland A."/>
            <person name="Barry K.W."/>
            <person name="Cichocki N."/>
            <person name="Veneault-Fourrey C."/>
            <person name="LaButti K."/>
            <person name="Lindquist E.A."/>
            <person name="Lipzen A."/>
            <person name="Lundell T."/>
            <person name="Morin E."/>
            <person name="Murat C."/>
            <person name="Riley R."/>
            <person name="Ohm R."/>
            <person name="Sun H."/>
            <person name="Tunlid A."/>
            <person name="Henrissat B."/>
            <person name="Grigoriev I.V."/>
            <person name="Hibbett D.S."/>
            <person name="Martin F."/>
        </authorList>
    </citation>
    <scope>NUCLEOTIDE SEQUENCE [LARGE SCALE GENOMIC DNA]</scope>
    <source>
        <strain evidence="9">Ve08.2h10</strain>
    </source>
</reference>
<sequence length="151" mass="16990">WVDAMVVPNALLSATLAVMHTDLYVAGREAMIKLGDYAERVDTEMGEMLERWSSVYGVISVMVNRESPLHRDYSGKNEWMDLLASVGACRNASFQLSNLRTTLRYDPGTVVAFSGRVLRHGASKAEGDRACLAYYMRDNVHKVMRVQLSNW</sequence>
<evidence type="ECO:0000256" key="5">
    <source>
        <dbReference type="ARBA" id="ARBA00023004"/>
    </source>
</evidence>
<feature type="non-terminal residue" evidence="8">
    <location>
        <position position="1"/>
    </location>
</feature>
<keyword evidence="5" id="KW-0408">Iron</keyword>
<dbReference type="HOGENOM" id="CLU_039070_2_0_1"/>
<dbReference type="OrthoDB" id="3200752at2759"/>
<dbReference type="Gene3D" id="3.60.130.30">
    <property type="match status" value="1"/>
</dbReference>
<dbReference type="Proteomes" id="UP000054538">
    <property type="component" value="Unassembled WGS sequence"/>
</dbReference>
<evidence type="ECO:0000256" key="2">
    <source>
        <dbReference type="ARBA" id="ARBA00022723"/>
    </source>
</evidence>
<accession>A0A0D0DM02</accession>
<keyword evidence="3" id="KW-0223">Dioxygenase</keyword>
<evidence type="ECO:0000256" key="4">
    <source>
        <dbReference type="ARBA" id="ARBA00023002"/>
    </source>
</evidence>
<dbReference type="InterPro" id="IPR024779">
    <property type="entry name" value="2OGFeDO_JBP1/TET_oxygenase_dom"/>
</dbReference>
<organism evidence="8 9">
    <name type="scientific">Paxillus rubicundulus Ve08.2h10</name>
    <dbReference type="NCBI Taxonomy" id="930991"/>
    <lineage>
        <taxon>Eukaryota</taxon>
        <taxon>Fungi</taxon>
        <taxon>Dikarya</taxon>
        <taxon>Basidiomycota</taxon>
        <taxon>Agaricomycotina</taxon>
        <taxon>Agaricomycetes</taxon>
        <taxon>Agaricomycetidae</taxon>
        <taxon>Boletales</taxon>
        <taxon>Paxilineae</taxon>
        <taxon>Paxillaceae</taxon>
        <taxon>Paxillus</taxon>
    </lineage>
</organism>
<dbReference type="GO" id="GO:0046872">
    <property type="term" value="F:metal ion binding"/>
    <property type="evidence" value="ECO:0007669"/>
    <property type="project" value="UniProtKB-KW"/>
</dbReference>
<feature type="non-terminal residue" evidence="8">
    <location>
        <position position="151"/>
    </location>
</feature>
<dbReference type="AlphaFoldDB" id="A0A0D0DM02"/>
<keyword evidence="9" id="KW-1185">Reference proteome</keyword>
<feature type="chain" id="PRO_5002208560" description="2OGFeDO JBP1/TET oxygenase domain-containing protein" evidence="6">
    <location>
        <begin position="18"/>
        <end position="151"/>
    </location>
</feature>
<reference evidence="8 9" key="1">
    <citation type="submission" date="2014-04" db="EMBL/GenBank/DDBJ databases">
        <authorList>
            <consortium name="DOE Joint Genome Institute"/>
            <person name="Kuo A."/>
            <person name="Kohler A."/>
            <person name="Jargeat P."/>
            <person name="Nagy L.G."/>
            <person name="Floudas D."/>
            <person name="Copeland A."/>
            <person name="Barry K.W."/>
            <person name="Cichocki N."/>
            <person name="Veneault-Fourrey C."/>
            <person name="LaButti K."/>
            <person name="Lindquist E.A."/>
            <person name="Lipzen A."/>
            <person name="Lundell T."/>
            <person name="Morin E."/>
            <person name="Murat C."/>
            <person name="Sun H."/>
            <person name="Tunlid A."/>
            <person name="Henrissat B."/>
            <person name="Grigoriev I.V."/>
            <person name="Hibbett D.S."/>
            <person name="Martin F."/>
            <person name="Nordberg H.P."/>
            <person name="Cantor M.N."/>
            <person name="Hua S.X."/>
        </authorList>
    </citation>
    <scope>NUCLEOTIDE SEQUENCE [LARGE SCALE GENOMIC DNA]</scope>
    <source>
        <strain evidence="8 9">Ve08.2h10</strain>
    </source>
</reference>
<gene>
    <name evidence="8" type="ORF">PAXRUDRAFT_121743</name>
</gene>
<keyword evidence="4" id="KW-0560">Oxidoreductase</keyword>
<feature type="domain" description="2OGFeDO JBP1/TET oxygenase" evidence="7">
    <location>
        <begin position="9"/>
        <end position="137"/>
    </location>
</feature>
<dbReference type="GO" id="GO:0051213">
    <property type="term" value="F:dioxygenase activity"/>
    <property type="evidence" value="ECO:0007669"/>
    <property type="project" value="UniProtKB-KW"/>
</dbReference>
<feature type="signal peptide" evidence="6">
    <location>
        <begin position="1"/>
        <end position="17"/>
    </location>
</feature>
<keyword evidence="2" id="KW-0479">Metal-binding</keyword>
<comment type="cofactor">
    <cofactor evidence="1">
        <name>Fe(2+)</name>
        <dbReference type="ChEBI" id="CHEBI:29033"/>
    </cofactor>
</comment>
<evidence type="ECO:0000259" key="7">
    <source>
        <dbReference type="Pfam" id="PF12851"/>
    </source>
</evidence>
<name>A0A0D0DM02_9AGAM</name>
<evidence type="ECO:0000256" key="6">
    <source>
        <dbReference type="SAM" id="SignalP"/>
    </source>
</evidence>
<proteinExistence type="predicted"/>
<dbReference type="EMBL" id="KN826293">
    <property type="protein sequence ID" value="KIK79395.1"/>
    <property type="molecule type" value="Genomic_DNA"/>
</dbReference>
<dbReference type="InParanoid" id="A0A0D0DM02"/>